<name>A0A1S4BIF4_TOBAC</name>
<dbReference type="KEGG" id="nta:107808644"/>
<reference evidence="2" key="1">
    <citation type="submission" date="2025-08" db="UniProtKB">
        <authorList>
            <consortium name="RefSeq"/>
        </authorList>
    </citation>
    <scope>IDENTIFICATION</scope>
</reference>
<protein>
    <submittedName>
        <fullName evidence="2">Uncharacterized protein</fullName>
    </submittedName>
</protein>
<sequence>KTTSEVLSIIPSTTNQEDASKEFYISQFELDDKFLPSQIPETRIVVHASAKKDEATPVQPQRNRRPSRWNSSPYQSNFDSGACSSVKLTPIFEKRHPFEEDPITGPHPMLLIQEYDKWVREGLLARHDQKGNLDDHYKKNWCIGFWS</sequence>
<organism evidence="2">
    <name type="scientific">Nicotiana tabacum</name>
    <name type="common">Common tobacco</name>
    <dbReference type="NCBI Taxonomy" id="4097"/>
    <lineage>
        <taxon>Eukaryota</taxon>
        <taxon>Viridiplantae</taxon>
        <taxon>Streptophyta</taxon>
        <taxon>Embryophyta</taxon>
        <taxon>Tracheophyta</taxon>
        <taxon>Spermatophyta</taxon>
        <taxon>Magnoliopsida</taxon>
        <taxon>eudicotyledons</taxon>
        <taxon>Gunneridae</taxon>
        <taxon>Pentapetalae</taxon>
        <taxon>asterids</taxon>
        <taxon>lamiids</taxon>
        <taxon>Solanales</taxon>
        <taxon>Solanaceae</taxon>
        <taxon>Nicotianoideae</taxon>
        <taxon>Nicotianeae</taxon>
        <taxon>Nicotiana</taxon>
    </lineage>
</organism>
<evidence type="ECO:0000313" key="2">
    <source>
        <dbReference type="RefSeq" id="XP_016488658.1"/>
    </source>
</evidence>
<feature type="region of interest" description="Disordered" evidence="1">
    <location>
        <begin position="48"/>
        <end position="81"/>
    </location>
</feature>
<proteinExistence type="predicted"/>
<gene>
    <name evidence="2" type="primary">LOC107808644</name>
</gene>
<accession>A0A1S4BIF4</accession>
<dbReference type="AlphaFoldDB" id="A0A1S4BIF4"/>
<dbReference type="OMA" id="MPRCITT"/>
<dbReference type="PaxDb" id="4097-A0A1S4BIF4"/>
<evidence type="ECO:0000256" key="1">
    <source>
        <dbReference type="SAM" id="MobiDB-lite"/>
    </source>
</evidence>
<feature type="non-terminal residue" evidence="2">
    <location>
        <position position="1"/>
    </location>
</feature>
<dbReference type="OrthoDB" id="1311851at2759"/>
<dbReference type="RefSeq" id="XP_016488658.1">
    <property type="nucleotide sequence ID" value="XM_016633172.1"/>
</dbReference>